<gene>
    <name evidence="2" type="ORF">FHU37_001121</name>
</gene>
<dbReference type="RefSeq" id="WP_179813115.1">
    <property type="nucleotide sequence ID" value="NZ_JACBZD010000001.1"/>
</dbReference>
<keyword evidence="3" id="KW-1185">Reference proteome</keyword>
<reference evidence="2 3" key="1">
    <citation type="submission" date="2020-07" db="EMBL/GenBank/DDBJ databases">
        <title>Sequencing the genomes of 1000 actinobacteria strains.</title>
        <authorList>
            <person name="Klenk H.-P."/>
        </authorList>
    </citation>
    <scope>NUCLEOTIDE SEQUENCE [LARGE SCALE GENOMIC DNA]</scope>
    <source>
        <strain evidence="2 3">DSM 42178</strain>
    </source>
</reference>
<evidence type="ECO:0000256" key="1">
    <source>
        <dbReference type="SAM" id="MobiDB-lite"/>
    </source>
</evidence>
<organism evidence="2 3">
    <name type="scientific">Allostreptomyces psammosilenae</name>
    <dbReference type="NCBI Taxonomy" id="1892865"/>
    <lineage>
        <taxon>Bacteria</taxon>
        <taxon>Bacillati</taxon>
        <taxon>Actinomycetota</taxon>
        <taxon>Actinomycetes</taxon>
        <taxon>Kitasatosporales</taxon>
        <taxon>Streptomycetaceae</taxon>
        <taxon>Allostreptomyces</taxon>
    </lineage>
</organism>
<accession>A0A853A194</accession>
<evidence type="ECO:0000313" key="3">
    <source>
        <dbReference type="Proteomes" id="UP000567795"/>
    </source>
</evidence>
<comment type="caution">
    <text evidence="2">The sequence shown here is derived from an EMBL/GenBank/DDBJ whole genome shotgun (WGS) entry which is preliminary data.</text>
</comment>
<feature type="region of interest" description="Disordered" evidence="1">
    <location>
        <begin position="1"/>
        <end position="38"/>
    </location>
</feature>
<proteinExistence type="predicted"/>
<sequence>MRTTMAYYRRVGSVPPQRHTRHRRPDGGPYPEEPMGEEGLAAGCSLPYRRGVLSAVVDAGPGHAGPHPGRGPSR</sequence>
<dbReference type="AlphaFoldDB" id="A0A853A194"/>
<dbReference type="Proteomes" id="UP000567795">
    <property type="component" value="Unassembled WGS sequence"/>
</dbReference>
<evidence type="ECO:0000313" key="2">
    <source>
        <dbReference type="EMBL" id="NYI04178.1"/>
    </source>
</evidence>
<name>A0A853A194_9ACTN</name>
<protein>
    <submittedName>
        <fullName evidence="2">Uncharacterized protein</fullName>
    </submittedName>
</protein>
<dbReference type="EMBL" id="JACBZD010000001">
    <property type="protein sequence ID" value="NYI04178.1"/>
    <property type="molecule type" value="Genomic_DNA"/>
</dbReference>